<gene>
    <name evidence="2" type="ORF">SAMN05192576_3494</name>
</gene>
<keyword evidence="1" id="KW-0472">Membrane</keyword>
<accession>A0A1H0H8A3</accession>
<evidence type="ECO:0000313" key="2">
    <source>
        <dbReference type="EMBL" id="SDO15300.1"/>
    </source>
</evidence>
<name>A0A1H0H8A3_9ACTN</name>
<sequence>MRQLLAVELTRLRWRRAVLLLLAAAVVVPTLIAATLIWDTRPPSQDDLDAARASAAPEIAQCEKRPGRFGVEDRALCEEQVVGWYTNSQPLKLGQQRSETGLAVVAVLTLLVMLAGTTFAGHDWNSGSMSNQLLFESRRGRVWAAKALVVLVTSFVVSAVMSATYWLALWMVARSRDLKVPDGVLADCLEFALRGSVFGAAAALGAFAMTMLFRSTVATVGVLFGVVLAGSLIFAALGISERWFPHKNVSAIIKDGTRYYVEVPQHCFTDGPIEGSECDQLRELTLVDGSLYYGVLLLGVGTASVLTFRRRDVP</sequence>
<feature type="transmembrane region" description="Helical" evidence="1">
    <location>
        <begin position="143"/>
        <end position="171"/>
    </location>
</feature>
<dbReference type="STRING" id="1005944.SAMN05192576_3494"/>
<evidence type="ECO:0008006" key="4">
    <source>
        <dbReference type="Google" id="ProtNLM"/>
    </source>
</evidence>
<dbReference type="Proteomes" id="UP000199004">
    <property type="component" value="Unassembled WGS sequence"/>
</dbReference>
<organism evidence="2 3">
    <name type="scientific">Nocardioides szechwanensis</name>
    <dbReference type="NCBI Taxonomy" id="1005944"/>
    <lineage>
        <taxon>Bacteria</taxon>
        <taxon>Bacillati</taxon>
        <taxon>Actinomycetota</taxon>
        <taxon>Actinomycetes</taxon>
        <taxon>Propionibacteriales</taxon>
        <taxon>Nocardioidaceae</taxon>
        <taxon>Nocardioides</taxon>
    </lineage>
</organism>
<keyword evidence="1" id="KW-1133">Transmembrane helix</keyword>
<dbReference type="RefSeq" id="WP_091026079.1">
    <property type="nucleotide sequence ID" value="NZ_BKAE01000008.1"/>
</dbReference>
<dbReference type="OrthoDB" id="3819831at2"/>
<feature type="transmembrane region" description="Helical" evidence="1">
    <location>
        <begin position="191"/>
        <end position="213"/>
    </location>
</feature>
<feature type="transmembrane region" description="Helical" evidence="1">
    <location>
        <begin position="220"/>
        <end position="239"/>
    </location>
</feature>
<reference evidence="2 3" key="1">
    <citation type="submission" date="2016-10" db="EMBL/GenBank/DDBJ databases">
        <authorList>
            <person name="de Groot N.N."/>
        </authorList>
    </citation>
    <scope>NUCLEOTIDE SEQUENCE [LARGE SCALE GENOMIC DNA]</scope>
    <source>
        <strain evidence="2 3">CGMCC 1.11147</strain>
    </source>
</reference>
<protein>
    <recommendedName>
        <fullName evidence="4">ABC-2 family transporter protein</fullName>
    </recommendedName>
</protein>
<dbReference type="EMBL" id="FNIC01000006">
    <property type="protein sequence ID" value="SDO15300.1"/>
    <property type="molecule type" value="Genomic_DNA"/>
</dbReference>
<keyword evidence="3" id="KW-1185">Reference proteome</keyword>
<feature type="transmembrane region" description="Helical" evidence="1">
    <location>
        <begin position="101"/>
        <end position="122"/>
    </location>
</feature>
<feature type="transmembrane region" description="Helical" evidence="1">
    <location>
        <begin position="291"/>
        <end position="308"/>
    </location>
</feature>
<proteinExistence type="predicted"/>
<evidence type="ECO:0000313" key="3">
    <source>
        <dbReference type="Proteomes" id="UP000199004"/>
    </source>
</evidence>
<evidence type="ECO:0000256" key="1">
    <source>
        <dbReference type="SAM" id="Phobius"/>
    </source>
</evidence>
<keyword evidence="1" id="KW-0812">Transmembrane</keyword>
<dbReference type="AlphaFoldDB" id="A0A1H0H8A3"/>